<evidence type="ECO:0000256" key="1">
    <source>
        <dbReference type="SAM" id="MobiDB-lite"/>
    </source>
</evidence>
<keyword evidence="2" id="KW-1133">Transmembrane helix</keyword>
<keyword evidence="4" id="KW-1185">Reference proteome</keyword>
<name>A0A136JHE2_9PEZI</name>
<keyword evidence="2" id="KW-0812">Transmembrane</keyword>
<dbReference type="Proteomes" id="UP000070501">
    <property type="component" value="Unassembled WGS sequence"/>
</dbReference>
<evidence type="ECO:0000313" key="4">
    <source>
        <dbReference type="Proteomes" id="UP000070501"/>
    </source>
</evidence>
<evidence type="ECO:0000313" key="3">
    <source>
        <dbReference type="EMBL" id="KXJ96582.1"/>
    </source>
</evidence>
<dbReference type="OrthoDB" id="3943049at2759"/>
<feature type="transmembrane region" description="Helical" evidence="2">
    <location>
        <begin position="26"/>
        <end position="48"/>
    </location>
</feature>
<protein>
    <submittedName>
        <fullName evidence="3">Uncharacterized protein</fullName>
    </submittedName>
</protein>
<proteinExistence type="predicted"/>
<feature type="region of interest" description="Disordered" evidence="1">
    <location>
        <begin position="58"/>
        <end position="97"/>
    </location>
</feature>
<organism evidence="3 4">
    <name type="scientific">Microdochium bolleyi</name>
    <dbReference type="NCBI Taxonomy" id="196109"/>
    <lineage>
        <taxon>Eukaryota</taxon>
        <taxon>Fungi</taxon>
        <taxon>Dikarya</taxon>
        <taxon>Ascomycota</taxon>
        <taxon>Pezizomycotina</taxon>
        <taxon>Sordariomycetes</taxon>
        <taxon>Xylariomycetidae</taxon>
        <taxon>Xylariales</taxon>
        <taxon>Microdochiaceae</taxon>
        <taxon>Microdochium</taxon>
    </lineage>
</organism>
<dbReference type="EMBL" id="KQ964245">
    <property type="protein sequence ID" value="KXJ96582.1"/>
    <property type="molecule type" value="Genomic_DNA"/>
</dbReference>
<gene>
    <name evidence="3" type="ORF">Micbo1qcDRAFT_229446</name>
</gene>
<dbReference type="InParanoid" id="A0A136JHE2"/>
<evidence type="ECO:0000256" key="2">
    <source>
        <dbReference type="SAM" id="Phobius"/>
    </source>
</evidence>
<reference evidence="4" key="1">
    <citation type="submission" date="2016-02" db="EMBL/GenBank/DDBJ databases">
        <title>Draft genome sequence of Microdochium bolleyi, a fungal endophyte of beachgrass.</title>
        <authorList>
            <consortium name="DOE Joint Genome Institute"/>
            <person name="David A.S."/>
            <person name="May G."/>
            <person name="Haridas S."/>
            <person name="Lim J."/>
            <person name="Wang M."/>
            <person name="Labutti K."/>
            <person name="Lipzen A."/>
            <person name="Barry K."/>
            <person name="Grigoriev I.V."/>
        </authorList>
    </citation>
    <scope>NUCLEOTIDE SEQUENCE [LARGE SCALE GENOMIC DNA]</scope>
    <source>
        <strain evidence="4">J235TASD1</strain>
    </source>
</reference>
<dbReference type="AlphaFoldDB" id="A0A136JHE2"/>
<sequence>MSGQFGFMRSLGATDEAVAVLNDQPYIFTILMVVIVCIALQITLHWYIHYATMKPEQRKAKEDAKKAKQEKKNKASGKPAAQRTGNAALDAFERVTR</sequence>
<keyword evidence="2" id="KW-0472">Membrane</keyword>
<accession>A0A136JHE2</accession>
<feature type="compositionally biased region" description="Basic and acidic residues" evidence="1">
    <location>
        <begin position="58"/>
        <end position="73"/>
    </location>
</feature>